<accession>A0A0F9T6U9</accession>
<dbReference type="AlphaFoldDB" id="A0A0F9T6U9"/>
<name>A0A0F9T6U9_9ZZZZ</name>
<protein>
    <submittedName>
        <fullName evidence="1">Uncharacterized protein</fullName>
    </submittedName>
</protein>
<dbReference type="EMBL" id="LAZR01000287">
    <property type="protein sequence ID" value="KKN76940.1"/>
    <property type="molecule type" value="Genomic_DNA"/>
</dbReference>
<evidence type="ECO:0000313" key="1">
    <source>
        <dbReference type="EMBL" id="KKN76940.1"/>
    </source>
</evidence>
<proteinExistence type="predicted"/>
<sequence length="114" mass="13403">MRKAYKVAKHNSTVCGRSGRAFDWSGFDWEGQSINKAIFKGEKDLKAPKPFVDDCLIAPDCQYLHVPYKWREDGTIYRVRPNDTMYAGEIYRGHLIKKQTVVKKDGVWYWVLEW</sequence>
<reference evidence="1" key="1">
    <citation type="journal article" date="2015" name="Nature">
        <title>Complex archaea that bridge the gap between prokaryotes and eukaryotes.</title>
        <authorList>
            <person name="Spang A."/>
            <person name="Saw J.H."/>
            <person name="Jorgensen S.L."/>
            <person name="Zaremba-Niedzwiedzka K."/>
            <person name="Martijn J."/>
            <person name="Lind A.E."/>
            <person name="van Eijk R."/>
            <person name="Schleper C."/>
            <person name="Guy L."/>
            <person name="Ettema T.J."/>
        </authorList>
    </citation>
    <scope>NUCLEOTIDE SEQUENCE</scope>
</reference>
<comment type="caution">
    <text evidence="1">The sequence shown here is derived from an EMBL/GenBank/DDBJ whole genome shotgun (WGS) entry which is preliminary data.</text>
</comment>
<organism evidence="1">
    <name type="scientific">marine sediment metagenome</name>
    <dbReference type="NCBI Taxonomy" id="412755"/>
    <lineage>
        <taxon>unclassified sequences</taxon>
        <taxon>metagenomes</taxon>
        <taxon>ecological metagenomes</taxon>
    </lineage>
</organism>
<gene>
    <name evidence="1" type="ORF">LCGC14_0365920</name>
</gene>